<protein>
    <submittedName>
        <fullName evidence="1">Uncharacterized protein</fullName>
    </submittedName>
</protein>
<sequence length="93" mass="10710">MEEEDGTMAVDGGGRRQLRRRRCFGPHYRTSGNTLTSKDVFTWAKSNNQRLLHVGDIDRTSKNGALRCGGIHMWEDESKWKTPQIFSGGRRYH</sequence>
<reference evidence="1" key="1">
    <citation type="submission" date="2015-04" db="UniProtKB">
        <authorList>
            <consortium name="EnsemblPlants"/>
        </authorList>
    </citation>
    <scope>IDENTIFICATION</scope>
</reference>
<keyword evidence="2" id="KW-1185">Reference proteome</keyword>
<evidence type="ECO:0000313" key="2">
    <source>
        <dbReference type="Proteomes" id="UP000026962"/>
    </source>
</evidence>
<name>A0A0E0M0F8_ORYPU</name>
<organism evidence="1">
    <name type="scientific">Oryza punctata</name>
    <name type="common">Red rice</name>
    <dbReference type="NCBI Taxonomy" id="4537"/>
    <lineage>
        <taxon>Eukaryota</taxon>
        <taxon>Viridiplantae</taxon>
        <taxon>Streptophyta</taxon>
        <taxon>Embryophyta</taxon>
        <taxon>Tracheophyta</taxon>
        <taxon>Spermatophyta</taxon>
        <taxon>Magnoliopsida</taxon>
        <taxon>Liliopsida</taxon>
        <taxon>Poales</taxon>
        <taxon>Poaceae</taxon>
        <taxon>BOP clade</taxon>
        <taxon>Oryzoideae</taxon>
        <taxon>Oryzeae</taxon>
        <taxon>Oryzinae</taxon>
        <taxon>Oryza</taxon>
    </lineage>
</organism>
<accession>A0A0E0M0F8</accession>
<dbReference type="OMA" id="WEDESKW"/>
<dbReference type="EnsemblPlants" id="OPUNC09G06480.1">
    <property type="protein sequence ID" value="OPUNC09G06480.1"/>
    <property type="gene ID" value="OPUNC09G06480"/>
</dbReference>
<dbReference type="Proteomes" id="UP000026962">
    <property type="component" value="Chromosome 9"/>
</dbReference>
<proteinExistence type="predicted"/>
<dbReference type="AlphaFoldDB" id="A0A0E0M0F8"/>
<reference evidence="1" key="2">
    <citation type="submission" date="2018-05" db="EMBL/GenBank/DDBJ databases">
        <title>OpunRS2 (Oryza punctata Reference Sequence Version 2).</title>
        <authorList>
            <person name="Zhang J."/>
            <person name="Kudrna D."/>
            <person name="Lee S."/>
            <person name="Talag J."/>
            <person name="Welchert J."/>
            <person name="Wing R.A."/>
        </authorList>
    </citation>
    <scope>NUCLEOTIDE SEQUENCE [LARGE SCALE GENOMIC DNA]</scope>
</reference>
<evidence type="ECO:0000313" key="1">
    <source>
        <dbReference type="EnsemblPlants" id="OPUNC09G06480.1"/>
    </source>
</evidence>
<dbReference type="HOGENOM" id="CLU_120192_2_1_1"/>
<dbReference type="Gramene" id="OPUNC09G06480.1">
    <property type="protein sequence ID" value="OPUNC09G06480.1"/>
    <property type="gene ID" value="OPUNC09G06480"/>
</dbReference>